<dbReference type="Gene3D" id="1.20.58.1460">
    <property type="match status" value="1"/>
</dbReference>
<dbReference type="InterPro" id="IPR048846">
    <property type="entry name" value="PaaX-like_central"/>
</dbReference>
<dbReference type="EMBL" id="FNAB01000001">
    <property type="protein sequence ID" value="SDC63024.1"/>
    <property type="molecule type" value="Genomic_DNA"/>
</dbReference>
<keyword evidence="5" id="KW-1185">Reference proteome</keyword>
<name>A0A1G6N6H2_9NOCA</name>
<feature type="domain" description="Transcriptional repressor PaaX-like C-terminal" evidence="2">
    <location>
        <begin position="208"/>
        <end position="241"/>
    </location>
</feature>
<dbReference type="Pfam" id="PF20803">
    <property type="entry name" value="PaaX_M"/>
    <property type="match status" value="1"/>
</dbReference>
<dbReference type="Pfam" id="PF07848">
    <property type="entry name" value="PaaX"/>
    <property type="match status" value="1"/>
</dbReference>
<dbReference type="PANTHER" id="PTHR30319">
    <property type="entry name" value="PHENYLACETIC ACID REGULATOR-RELATED TRANSCRIPTIONAL REPRESSOR"/>
    <property type="match status" value="1"/>
</dbReference>
<dbReference type="AlphaFoldDB" id="A0A1G6N6H2"/>
<proteinExistence type="predicted"/>
<dbReference type="InterPro" id="IPR036388">
    <property type="entry name" value="WH-like_DNA-bd_sf"/>
</dbReference>
<evidence type="ECO:0000259" key="3">
    <source>
        <dbReference type="Pfam" id="PF20803"/>
    </source>
</evidence>
<dbReference type="RefSeq" id="WP_072845474.1">
    <property type="nucleotide sequence ID" value="NZ_FNAB01000001.1"/>
</dbReference>
<dbReference type="Proteomes" id="UP000199417">
    <property type="component" value="Unassembled WGS sequence"/>
</dbReference>
<organism evidence="4 5">
    <name type="scientific">Rhodococcus tukisamuensis</name>
    <dbReference type="NCBI Taxonomy" id="168276"/>
    <lineage>
        <taxon>Bacteria</taxon>
        <taxon>Bacillati</taxon>
        <taxon>Actinomycetota</taxon>
        <taxon>Actinomycetes</taxon>
        <taxon>Mycobacteriales</taxon>
        <taxon>Nocardiaceae</taxon>
        <taxon>Rhodococcus</taxon>
    </lineage>
</organism>
<evidence type="ECO:0000313" key="5">
    <source>
        <dbReference type="Proteomes" id="UP000199417"/>
    </source>
</evidence>
<feature type="domain" description="Transcriptional repressor PaaX-like N-terminal" evidence="1">
    <location>
        <begin position="19"/>
        <end position="79"/>
    </location>
</feature>
<dbReference type="InterPro" id="IPR013225">
    <property type="entry name" value="PaaX_C"/>
</dbReference>
<dbReference type="Gene3D" id="1.10.10.10">
    <property type="entry name" value="Winged helix-like DNA-binding domain superfamily/Winged helix DNA-binding domain"/>
    <property type="match status" value="1"/>
</dbReference>
<gene>
    <name evidence="4" type="ORF">SAMN05444580_101434</name>
</gene>
<protein>
    <submittedName>
        <fullName evidence="4">Phenylacetic acid degradation operon negative regulatory protein</fullName>
    </submittedName>
</protein>
<dbReference type="STRING" id="168276.SAMN05444580_101434"/>
<dbReference type="InterPro" id="IPR012906">
    <property type="entry name" value="PaaX-like_N"/>
</dbReference>
<dbReference type="GO" id="GO:0006351">
    <property type="term" value="P:DNA-templated transcription"/>
    <property type="evidence" value="ECO:0007669"/>
    <property type="project" value="TreeGrafter"/>
</dbReference>
<sequence>MTEAGASDSGQLTLRRLTARSVVLSVLLSLHPPALAVRDLVRAVEMFDISESALRVALTRMVAAGDLERADHTYRLSRRLLDRQRRQDEAIAPKLLPWQGDWDIAVITTTGRSAADRAALRADLDLQRLGEVREGVWMRPANLSQEWPPHLDSQIRRFTGRPNEDPQGLARDLWDLDGWARAAEELLALFGEASRRVDRFTVTAASIRHLLRDPALPPELLPSTWSGPALRSACAAYEAEFLALRATAVHPGATASTPRASTAAE</sequence>
<dbReference type="Pfam" id="PF08223">
    <property type="entry name" value="PaaX_C"/>
    <property type="match status" value="1"/>
</dbReference>
<evidence type="ECO:0000259" key="1">
    <source>
        <dbReference type="Pfam" id="PF07848"/>
    </source>
</evidence>
<dbReference type="PANTHER" id="PTHR30319:SF1">
    <property type="entry name" value="TRANSCRIPTIONAL REPRESSOR PAAX"/>
    <property type="match status" value="1"/>
</dbReference>
<evidence type="ECO:0000313" key="4">
    <source>
        <dbReference type="EMBL" id="SDC63024.1"/>
    </source>
</evidence>
<feature type="domain" description="Transcriptional repressor PaaX-like central Cas2-like" evidence="3">
    <location>
        <begin position="97"/>
        <end position="147"/>
    </location>
</feature>
<dbReference type="Gene3D" id="3.30.70.2650">
    <property type="match status" value="1"/>
</dbReference>
<evidence type="ECO:0000259" key="2">
    <source>
        <dbReference type="Pfam" id="PF08223"/>
    </source>
</evidence>
<accession>A0A1G6N6H2</accession>
<reference evidence="4 5" key="1">
    <citation type="submission" date="2016-10" db="EMBL/GenBank/DDBJ databases">
        <authorList>
            <person name="de Groot N.N."/>
        </authorList>
    </citation>
    <scope>NUCLEOTIDE SEQUENCE [LARGE SCALE GENOMIC DNA]</scope>
    <source>
        <strain evidence="4 5">JCM 11308</strain>
    </source>
</reference>